<keyword evidence="2" id="KW-1185">Reference proteome</keyword>
<protein>
    <recommendedName>
        <fullName evidence="3">Bacterial surface antigen (D15) domain-containing protein</fullName>
    </recommendedName>
</protein>
<comment type="caution">
    <text evidence="1">The sequence shown here is derived from an EMBL/GenBank/DDBJ whole genome shotgun (WGS) entry which is preliminary data.</text>
</comment>
<sequence>MRRGSAEPEPFVTVSHELEFYPNGVVRGGELRFGTAAGASVPVVLSELMAPLSYVGFGYLDGWTDRLGLGAYRGPQHLEADRYDVSDVTRVRDLSGGRDFGAHTLLDQPFRISAGGQSGCMEVVAGLRPGHQRYRLDVEGQH</sequence>
<dbReference type="RefSeq" id="WP_329779713.1">
    <property type="nucleotide sequence ID" value="NZ_JAYJJQ010000033.1"/>
</dbReference>
<evidence type="ECO:0000313" key="1">
    <source>
        <dbReference type="EMBL" id="MEB3071697.1"/>
    </source>
</evidence>
<proteinExistence type="predicted"/>
<name>A0ABU5Z2R9_9MYCO</name>
<gene>
    <name evidence="1" type="ORF">K5L39_21205</name>
</gene>
<reference evidence="1 2" key="1">
    <citation type="submission" date="2023-12" db="EMBL/GenBank/DDBJ databases">
        <title>Description of new species of Mycobacterium terrae complex isolated from sewage at the Sao Paulo Zoological Park Foundation in Brazil.</title>
        <authorList>
            <person name="Romagnoli C.L."/>
            <person name="Conceicao E.C."/>
            <person name="Machado E."/>
            <person name="Barreto L.B.P.F."/>
            <person name="Sharma A."/>
            <person name="Silva N.M."/>
            <person name="Marques L.E."/>
            <person name="Juliana M.A."/>
            <person name="Lourenco M.C.S."/>
            <person name="Digiampietri L.A."/>
            <person name="Suffys P.N."/>
            <person name="Viana-Niero C."/>
        </authorList>
    </citation>
    <scope>NUCLEOTIDE SEQUENCE [LARGE SCALE GENOMIC DNA]</scope>
    <source>
        <strain evidence="1 2">MYC017</strain>
    </source>
</reference>
<dbReference type="EMBL" id="JAYJJQ010000033">
    <property type="protein sequence ID" value="MEB3071697.1"/>
    <property type="molecule type" value="Genomic_DNA"/>
</dbReference>
<accession>A0ABU5Z2R9</accession>
<dbReference type="Proteomes" id="UP001299283">
    <property type="component" value="Unassembled WGS sequence"/>
</dbReference>
<evidence type="ECO:0008006" key="3">
    <source>
        <dbReference type="Google" id="ProtNLM"/>
    </source>
</evidence>
<evidence type="ECO:0000313" key="2">
    <source>
        <dbReference type="Proteomes" id="UP001299283"/>
    </source>
</evidence>
<organism evidence="1 2">
    <name type="scientific">[Mycobacterium] vasticus</name>
    <dbReference type="NCBI Taxonomy" id="2875777"/>
    <lineage>
        <taxon>Bacteria</taxon>
        <taxon>Bacillati</taxon>
        <taxon>Actinomycetota</taxon>
        <taxon>Actinomycetes</taxon>
        <taxon>Mycobacteriales</taxon>
        <taxon>Mycobacteriaceae</taxon>
        <taxon>Mycolicibacter</taxon>
    </lineage>
</organism>